<sequence length="141" mass="15034">MRSTLILALAVFTGAVVARNLPENVRAFYHKVNNGKCAGGAVMKDQFYSNYPGSKLYGVWGDTNGDDGPPIVGEASIALATECFGTGITGNNGHDKNDVLYIGFLGSVAQTVNKKADWGAKTFEDFETSIAALGDRLIRKL</sequence>
<gene>
    <name evidence="1" type="ORF">LTR37_001181</name>
</gene>
<accession>A0ACC3NXQ4</accession>
<dbReference type="Proteomes" id="UP001281147">
    <property type="component" value="Unassembled WGS sequence"/>
</dbReference>
<dbReference type="EMBL" id="JAUTXU010000006">
    <property type="protein sequence ID" value="KAK3724059.1"/>
    <property type="molecule type" value="Genomic_DNA"/>
</dbReference>
<comment type="caution">
    <text evidence="1">The sequence shown here is derived from an EMBL/GenBank/DDBJ whole genome shotgun (WGS) entry which is preliminary data.</text>
</comment>
<protein>
    <submittedName>
        <fullName evidence="1">Uncharacterized protein</fullName>
    </submittedName>
</protein>
<reference evidence="1" key="1">
    <citation type="submission" date="2023-07" db="EMBL/GenBank/DDBJ databases">
        <title>Black Yeasts Isolated from many extreme environments.</title>
        <authorList>
            <person name="Coleine C."/>
            <person name="Stajich J.E."/>
            <person name="Selbmann L."/>
        </authorList>
    </citation>
    <scope>NUCLEOTIDE SEQUENCE</scope>
    <source>
        <strain evidence="1">CCFEE 5714</strain>
    </source>
</reference>
<evidence type="ECO:0000313" key="2">
    <source>
        <dbReference type="Proteomes" id="UP001281147"/>
    </source>
</evidence>
<proteinExistence type="predicted"/>
<keyword evidence="2" id="KW-1185">Reference proteome</keyword>
<evidence type="ECO:0000313" key="1">
    <source>
        <dbReference type="EMBL" id="KAK3724059.1"/>
    </source>
</evidence>
<organism evidence="1 2">
    <name type="scientific">Vermiconidia calcicola</name>
    <dbReference type="NCBI Taxonomy" id="1690605"/>
    <lineage>
        <taxon>Eukaryota</taxon>
        <taxon>Fungi</taxon>
        <taxon>Dikarya</taxon>
        <taxon>Ascomycota</taxon>
        <taxon>Pezizomycotina</taxon>
        <taxon>Dothideomycetes</taxon>
        <taxon>Dothideomycetidae</taxon>
        <taxon>Mycosphaerellales</taxon>
        <taxon>Extremaceae</taxon>
        <taxon>Vermiconidia</taxon>
    </lineage>
</organism>
<name>A0ACC3NXQ4_9PEZI</name>